<dbReference type="SUPFAM" id="SSF69593">
    <property type="entry name" value="Glycerol-3-phosphate (1)-acyltransferase"/>
    <property type="match status" value="1"/>
</dbReference>
<evidence type="ECO:0000256" key="3">
    <source>
        <dbReference type="ARBA" id="ARBA00023315"/>
    </source>
</evidence>
<keyword evidence="2 6" id="KW-0808">Transferase</keyword>
<keyword evidence="4" id="KW-1133">Transmembrane helix</keyword>
<dbReference type="EMBL" id="CAADGH010000013">
    <property type="protein sequence ID" value="VFK74994.1"/>
    <property type="molecule type" value="Genomic_DNA"/>
</dbReference>
<accession>A0A450XKQ7</accession>
<sequence length="236" mass="26782">MVIFRSALFGLVQILSTLLFGSVCLFFWPFSFSVRHQFITIWVRLNLWCLAKICSTEYQVEGRENIPKAAGVILSKHESAWETLALQVIFQPQVWVLKRELLWVPFLGWGLVILNPIPIDRSSGHRALGQIVRHGRERLQSGLQVIVFPEGTRVSPGQKKRYQSGGALLAKRAGCHVLPVVHNAADFWGRHSFIKKPGKIRVVIGPPIESENRSVAEINALAERWIEDTMKRIRVS</sequence>
<gene>
    <name evidence="7" type="ORF">BECKMB1821H_GA0114242_101352</name>
    <name evidence="6" type="ORF">BECKMB1821I_GA0114274_101252</name>
</gene>
<proteinExistence type="predicted"/>
<evidence type="ECO:0000313" key="7">
    <source>
        <dbReference type="EMBL" id="VFK74994.1"/>
    </source>
</evidence>
<evidence type="ECO:0000256" key="1">
    <source>
        <dbReference type="ARBA" id="ARBA00005189"/>
    </source>
</evidence>
<dbReference type="GO" id="GO:0006654">
    <property type="term" value="P:phosphatidic acid biosynthetic process"/>
    <property type="evidence" value="ECO:0007669"/>
    <property type="project" value="TreeGrafter"/>
</dbReference>
<feature type="domain" description="Phospholipid/glycerol acyltransferase" evidence="5">
    <location>
        <begin position="71"/>
        <end position="185"/>
    </location>
</feature>
<dbReference type="SMART" id="SM00563">
    <property type="entry name" value="PlsC"/>
    <property type="match status" value="1"/>
</dbReference>
<dbReference type="PANTHER" id="PTHR10434">
    <property type="entry name" value="1-ACYL-SN-GLYCEROL-3-PHOSPHATE ACYLTRANSFERASE"/>
    <property type="match status" value="1"/>
</dbReference>
<feature type="transmembrane region" description="Helical" evidence="4">
    <location>
        <begin position="7"/>
        <end position="28"/>
    </location>
</feature>
<dbReference type="EMBL" id="CAADFQ010000012">
    <property type="protein sequence ID" value="VFK29915.1"/>
    <property type="molecule type" value="Genomic_DNA"/>
</dbReference>
<dbReference type="Pfam" id="PF01553">
    <property type="entry name" value="Acyltransferase"/>
    <property type="match status" value="1"/>
</dbReference>
<evidence type="ECO:0000259" key="5">
    <source>
        <dbReference type="SMART" id="SM00563"/>
    </source>
</evidence>
<evidence type="ECO:0000313" key="6">
    <source>
        <dbReference type="EMBL" id="VFK29915.1"/>
    </source>
</evidence>
<dbReference type="PANTHER" id="PTHR10434:SF40">
    <property type="entry name" value="1-ACYL-SN-GLYCEROL-3-PHOSPHATE ACYLTRANSFERASE"/>
    <property type="match status" value="1"/>
</dbReference>
<dbReference type="CDD" id="cd07989">
    <property type="entry name" value="LPLAT_AGPAT-like"/>
    <property type="match status" value="1"/>
</dbReference>
<protein>
    <submittedName>
        <fullName evidence="6">1-acyl-sn-glycerol-3-phosphate acyltransferase</fullName>
    </submittedName>
</protein>
<keyword evidence="3 6" id="KW-0012">Acyltransferase</keyword>
<evidence type="ECO:0000256" key="4">
    <source>
        <dbReference type="SAM" id="Phobius"/>
    </source>
</evidence>
<dbReference type="AlphaFoldDB" id="A0A450XKQ7"/>
<name>A0A450XKQ7_9GAMM</name>
<reference evidence="6" key="1">
    <citation type="submission" date="2019-02" db="EMBL/GenBank/DDBJ databases">
        <authorList>
            <person name="Gruber-Vodicka R. H."/>
            <person name="Seah K. B. B."/>
        </authorList>
    </citation>
    <scope>NUCLEOTIDE SEQUENCE</scope>
    <source>
        <strain evidence="7">BECK_BZ198</strain>
        <strain evidence="6">BECK_BZ199</strain>
    </source>
</reference>
<keyword evidence="4" id="KW-0472">Membrane</keyword>
<dbReference type="GO" id="GO:0003841">
    <property type="term" value="F:1-acylglycerol-3-phosphate O-acyltransferase activity"/>
    <property type="evidence" value="ECO:0007669"/>
    <property type="project" value="TreeGrafter"/>
</dbReference>
<evidence type="ECO:0000256" key="2">
    <source>
        <dbReference type="ARBA" id="ARBA00022679"/>
    </source>
</evidence>
<keyword evidence="4" id="KW-0812">Transmembrane</keyword>
<dbReference type="InterPro" id="IPR002123">
    <property type="entry name" value="Plipid/glycerol_acylTrfase"/>
</dbReference>
<comment type="pathway">
    <text evidence="1">Lipid metabolism.</text>
</comment>
<organism evidence="6">
    <name type="scientific">Candidatus Kentrum sp. MB</name>
    <dbReference type="NCBI Taxonomy" id="2138164"/>
    <lineage>
        <taxon>Bacteria</taxon>
        <taxon>Pseudomonadati</taxon>
        <taxon>Pseudomonadota</taxon>
        <taxon>Gammaproteobacteria</taxon>
        <taxon>Candidatus Kentrum</taxon>
    </lineage>
</organism>